<reference evidence="3" key="1">
    <citation type="submission" date="2020-08" db="EMBL/GenBank/DDBJ databases">
        <title>Winogradskyella ouciana sp. nov., isolated from the hadal seawater of the Mariana Trench.</title>
        <authorList>
            <person name="He X."/>
        </authorList>
    </citation>
    <scope>NUCLEOTIDE SEQUENCE [LARGE SCALE GENOMIC DNA]</scope>
    <source>
        <strain evidence="3">KCTC 52348</strain>
    </source>
</reference>
<dbReference type="RefSeq" id="WP_185789059.1">
    <property type="nucleotide sequence ID" value="NZ_JACLCP010000002.1"/>
</dbReference>
<evidence type="ECO:0000256" key="2">
    <source>
        <dbReference type="SAM" id="Phobius"/>
    </source>
</evidence>
<dbReference type="EMBL" id="JACLCP010000002">
    <property type="protein sequence ID" value="MBC2845357.1"/>
    <property type="molecule type" value="Genomic_DNA"/>
</dbReference>
<dbReference type="Proteomes" id="UP000533900">
    <property type="component" value="Unassembled WGS sequence"/>
</dbReference>
<feature type="compositionally biased region" description="Polar residues" evidence="1">
    <location>
        <begin position="119"/>
        <end position="135"/>
    </location>
</feature>
<protein>
    <recommendedName>
        <fullName evidence="5">Outer membrane protein beta-barrel domain-containing protein</fullName>
    </recommendedName>
</protein>
<feature type="compositionally biased region" description="Basic and acidic residues" evidence="1">
    <location>
        <begin position="172"/>
        <end position="199"/>
    </location>
</feature>
<evidence type="ECO:0000313" key="3">
    <source>
        <dbReference type="EMBL" id="MBC2845357.1"/>
    </source>
</evidence>
<feature type="compositionally biased region" description="Polar residues" evidence="1">
    <location>
        <begin position="91"/>
        <end position="101"/>
    </location>
</feature>
<keyword evidence="2" id="KW-0812">Transmembrane</keyword>
<feature type="region of interest" description="Disordered" evidence="1">
    <location>
        <begin position="83"/>
        <end position="102"/>
    </location>
</feature>
<evidence type="ECO:0008006" key="5">
    <source>
        <dbReference type="Google" id="ProtNLM"/>
    </source>
</evidence>
<evidence type="ECO:0000313" key="4">
    <source>
        <dbReference type="Proteomes" id="UP000533900"/>
    </source>
</evidence>
<comment type="caution">
    <text evidence="3">The sequence shown here is derived from an EMBL/GenBank/DDBJ whole genome shotgun (WGS) entry which is preliminary data.</text>
</comment>
<organism evidence="3 4">
    <name type="scientific">Winogradskyella flava</name>
    <dbReference type="NCBI Taxonomy" id="1884876"/>
    <lineage>
        <taxon>Bacteria</taxon>
        <taxon>Pseudomonadati</taxon>
        <taxon>Bacteroidota</taxon>
        <taxon>Flavobacteriia</taxon>
        <taxon>Flavobacteriales</taxon>
        <taxon>Flavobacteriaceae</taxon>
        <taxon>Winogradskyella</taxon>
    </lineage>
</organism>
<accession>A0A842IVI7</accession>
<dbReference type="AlphaFoldDB" id="A0A842IVI7"/>
<keyword evidence="4" id="KW-1185">Reference proteome</keyword>
<feature type="compositionally biased region" description="Basic and acidic residues" evidence="1">
    <location>
        <begin position="136"/>
        <end position="163"/>
    </location>
</feature>
<proteinExistence type="predicted"/>
<feature type="region of interest" description="Disordered" evidence="1">
    <location>
        <begin position="116"/>
        <end position="199"/>
    </location>
</feature>
<feature type="transmembrane region" description="Helical" evidence="2">
    <location>
        <begin position="41"/>
        <end position="60"/>
    </location>
</feature>
<keyword evidence="2" id="KW-0472">Membrane</keyword>
<evidence type="ECO:0000256" key="1">
    <source>
        <dbReference type="SAM" id="MobiDB-lite"/>
    </source>
</evidence>
<keyword evidence="2" id="KW-1133">Transmembrane helix</keyword>
<name>A0A842IVI7_9FLAO</name>
<sequence>MKKDNIEEVYSELGAFSKEPPKELWDQIESRLHPKKKRRGIIWFWGSAAAILVLLLGYIMTDDLMPNNKSDIKVTDVEHAADDNAIDESETQTTKIDNTTVADDIKDGTVPKVADIEENSSIHNENQKQQSNSSELLKKNQKEHQTSKSIYDKKSYKKDEVASHNKSYAQNIEKETNDKANNKEHPNLQKNNERLVQSDKDKVIASNDSISKNNEKPALDLAKELMAAAEDLSDSTSIEIIPSAKWSLEVLGGLSNMTSKGSIENTSVNTATQNDFIYALKVGYAISDRWMVKSGVGKNVLGQEINNVLYATSDVSLSENSGSVLVNNETISFLFSPGLANDFSTFEPGVDEGTLEQQLNYVQVPLEFSYALLKEQKYTVSLGIGGNVNFLTDNRAFLNGNQIGESLGVDSTIFGATINSNISYEFTKKMNLFLEPSYNYFEKPINTNNQNFKNAQFRALFGIQYKF</sequence>
<gene>
    <name evidence="3" type="ORF">H7F21_09660</name>
</gene>